<gene>
    <name evidence="2" type="ORF">SAMN06295937_101749</name>
</gene>
<evidence type="ECO:0000313" key="3">
    <source>
        <dbReference type="Proteomes" id="UP000190044"/>
    </source>
</evidence>
<accession>A0A1T5DXU1</accession>
<dbReference type="AlphaFoldDB" id="A0A1T5DXU1"/>
<keyword evidence="3" id="KW-1185">Reference proteome</keyword>
<dbReference type="RefSeq" id="WP_139375798.1">
    <property type="nucleotide sequence ID" value="NZ_FUYP01000017.1"/>
</dbReference>
<feature type="chain" id="PRO_5012617361" evidence="1">
    <location>
        <begin position="18"/>
        <end position="213"/>
    </location>
</feature>
<keyword evidence="1" id="KW-0732">Signal</keyword>
<organism evidence="2 3">
    <name type="scientific">Sphingopyxis flava</name>
    <dbReference type="NCBI Taxonomy" id="1507287"/>
    <lineage>
        <taxon>Bacteria</taxon>
        <taxon>Pseudomonadati</taxon>
        <taxon>Pseudomonadota</taxon>
        <taxon>Alphaproteobacteria</taxon>
        <taxon>Sphingomonadales</taxon>
        <taxon>Sphingomonadaceae</taxon>
        <taxon>Sphingopyxis</taxon>
    </lineage>
</organism>
<sequence>MRMLLLASALLALPAAAQEAQLIGAYRLSEGPDAAGGLLIQADGRFQYGLAVGALDERAEGRWERRGDQLCLFTEPKPVPPAFEKGPLIEVDEQVPTLLVTGPDDDGVPGVDFVIGFDGGEPATGYTQYYGWTMPGDDKRLPRWVEVGAPIYGLAVQRFDFSESDGGRLRIAIIPNDMGIVDFKGACVERTEQGAVLHRAEGDMHFVRLGDPE</sequence>
<evidence type="ECO:0000256" key="1">
    <source>
        <dbReference type="SAM" id="SignalP"/>
    </source>
</evidence>
<name>A0A1T5DXU1_9SPHN</name>
<dbReference type="EMBL" id="FUYP01000017">
    <property type="protein sequence ID" value="SKB76517.1"/>
    <property type="molecule type" value="Genomic_DNA"/>
</dbReference>
<feature type="signal peptide" evidence="1">
    <location>
        <begin position="1"/>
        <end position="17"/>
    </location>
</feature>
<reference evidence="3" key="1">
    <citation type="submission" date="2017-02" db="EMBL/GenBank/DDBJ databases">
        <authorList>
            <person name="Varghese N."/>
            <person name="Submissions S."/>
        </authorList>
    </citation>
    <scope>NUCLEOTIDE SEQUENCE [LARGE SCALE GENOMIC DNA]</scope>
    <source>
        <strain evidence="3">R11H</strain>
    </source>
</reference>
<proteinExistence type="predicted"/>
<dbReference type="Proteomes" id="UP000190044">
    <property type="component" value="Unassembled WGS sequence"/>
</dbReference>
<dbReference type="OrthoDB" id="6691870at2"/>
<evidence type="ECO:0000313" key="2">
    <source>
        <dbReference type="EMBL" id="SKB76517.1"/>
    </source>
</evidence>
<protein>
    <submittedName>
        <fullName evidence="2">Uncharacterized protein</fullName>
    </submittedName>
</protein>